<dbReference type="Proteomes" id="UP001056012">
    <property type="component" value="Chromosome 3"/>
</dbReference>
<feature type="compositionally biased region" description="Basic and acidic residues" evidence="1">
    <location>
        <begin position="278"/>
        <end position="287"/>
    </location>
</feature>
<organism evidence="2 3">
    <name type="scientific">Curvularia clavata</name>
    <dbReference type="NCBI Taxonomy" id="95742"/>
    <lineage>
        <taxon>Eukaryota</taxon>
        <taxon>Fungi</taxon>
        <taxon>Dikarya</taxon>
        <taxon>Ascomycota</taxon>
        <taxon>Pezizomycotina</taxon>
        <taxon>Dothideomycetes</taxon>
        <taxon>Pleosporomycetidae</taxon>
        <taxon>Pleosporales</taxon>
        <taxon>Pleosporineae</taxon>
        <taxon>Pleosporaceae</taxon>
        <taxon>Curvularia</taxon>
    </lineage>
</organism>
<accession>A0A9Q8Z689</accession>
<sequence length="549" mass="60499">MSHRPSTANDAGPSRMSFSSAEVLLWGPEMKKQHAHLLTEMRALQKQHDGYDARIRAIETVAEAVEAAAARIGDLEDWLTGIKAKVDNEAFSEWASAQTTRLNTFVDTNENLRQKQSELETKVSLVAEGMARLLEDNVSIEDVFRRLDAFEHDRRDDAERIQGLEREVECLRSTRESDASNSLRSRTGLESRRGVEEGLMLPKRLDAGVSDSTVEPDPEESVFPRLIPGVPMQEEIQVPQSLEVQETDPGSTHISPPTNSHSIISARRRLLQRPSIHDAKLPRHMDEENAQPPPNEEPGPSLYHSSPLPTQLVSRKHWHNEPTTAPAPLPTPTPVPVPAPALATQCQTRGRSKANAATSEALPTQLVERGPPGKRKQPESGPPTQRQTRSQAKKNQAKGEDLKVTTGASAASETQPAQKTEPVSPPRKKTKATPAKQRPVTKIKTIGASQAAGRNTRATQNHCKEEDPSEQEPVISAKSAPTNTHSRKTKAAASRKRNSTPAPPPPANMNPRGQKRLIVRISPRQRAQEDINATQERVSASYSYCYDEL</sequence>
<evidence type="ECO:0000256" key="1">
    <source>
        <dbReference type="SAM" id="MobiDB-lite"/>
    </source>
</evidence>
<feature type="compositionally biased region" description="Basic and acidic residues" evidence="1">
    <location>
        <begin position="187"/>
        <end position="196"/>
    </location>
</feature>
<protein>
    <submittedName>
        <fullName evidence="2">Uncharacterized protein</fullName>
    </submittedName>
</protein>
<dbReference type="OrthoDB" id="3647228at2759"/>
<dbReference type="EMBL" id="CP089276">
    <property type="protein sequence ID" value="USP77126.1"/>
    <property type="molecule type" value="Genomic_DNA"/>
</dbReference>
<evidence type="ECO:0000313" key="3">
    <source>
        <dbReference type="Proteomes" id="UP001056012"/>
    </source>
</evidence>
<feature type="compositionally biased region" description="Polar residues" evidence="1">
    <location>
        <begin position="345"/>
        <end position="362"/>
    </location>
</feature>
<feature type="region of interest" description="Disordered" evidence="1">
    <location>
        <begin position="278"/>
        <end position="308"/>
    </location>
</feature>
<gene>
    <name evidence="2" type="ORF">yc1106_04400</name>
</gene>
<keyword evidence="3" id="KW-1185">Reference proteome</keyword>
<name>A0A9Q8Z689_CURCL</name>
<feature type="compositionally biased region" description="Basic residues" evidence="1">
    <location>
        <begin position="485"/>
        <end position="498"/>
    </location>
</feature>
<feature type="compositionally biased region" description="Polar residues" evidence="1">
    <location>
        <begin position="452"/>
        <end position="461"/>
    </location>
</feature>
<evidence type="ECO:0000313" key="2">
    <source>
        <dbReference type="EMBL" id="USP77126.1"/>
    </source>
</evidence>
<reference evidence="2" key="1">
    <citation type="submission" date="2021-12" db="EMBL/GenBank/DDBJ databases">
        <title>Curvularia clavata genome.</title>
        <authorList>
            <person name="Cao Y."/>
        </authorList>
    </citation>
    <scope>NUCLEOTIDE SEQUENCE</scope>
    <source>
        <strain evidence="2">Yc1106</strain>
    </source>
</reference>
<feature type="region of interest" description="Disordered" evidence="1">
    <location>
        <begin position="172"/>
        <end position="230"/>
    </location>
</feature>
<proteinExistence type="predicted"/>
<feature type="compositionally biased region" description="Polar residues" evidence="1">
    <location>
        <begin position="406"/>
        <end position="418"/>
    </location>
</feature>
<feature type="region of interest" description="Disordered" evidence="1">
    <location>
        <begin position="320"/>
        <end position="540"/>
    </location>
</feature>
<dbReference type="AlphaFoldDB" id="A0A9Q8Z689"/>
<feature type="compositionally biased region" description="Polar residues" evidence="1">
    <location>
        <begin position="531"/>
        <end position="540"/>
    </location>
</feature>
<dbReference type="VEuPathDB" id="FungiDB:yc1106_04400"/>
<feature type="compositionally biased region" description="Pro residues" evidence="1">
    <location>
        <begin position="325"/>
        <end position="339"/>
    </location>
</feature>